<evidence type="ECO:0000313" key="2">
    <source>
        <dbReference type="EMBL" id="AQY22746.1"/>
    </source>
</evidence>
<name>A0A1A5HL65_RIEAN</name>
<dbReference type="AlphaFoldDB" id="A0A1A5HL65"/>
<protein>
    <submittedName>
        <fullName evidence="2">Uncharacterized protein</fullName>
    </submittedName>
</protein>
<dbReference type="Proteomes" id="UP000189883">
    <property type="component" value="Chromosome"/>
</dbReference>
<dbReference type="RefSeq" id="WP_064970042.1">
    <property type="nucleotide sequence ID" value="NZ_CP011859.1"/>
</dbReference>
<dbReference type="Proteomes" id="UP001207440">
    <property type="component" value="Unassembled WGS sequence"/>
</dbReference>
<accession>A0A1A5HL65</accession>
<organism evidence="2 4">
    <name type="scientific">Riemerella anatipestifer</name>
    <name type="common">Moraxella anatipestifer</name>
    <dbReference type="NCBI Taxonomy" id="34085"/>
    <lineage>
        <taxon>Bacteria</taxon>
        <taxon>Pseudomonadati</taxon>
        <taxon>Bacteroidota</taxon>
        <taxon>Flavobacteriia</taxon>
        <taxon>Flavobacteriales</taxon>
        <taxon>Weeksellaceae</taxon>
        <taxon>Riemerella</taxon>
    </lineage>
</organism>
<evidence type="ECO:0000256" key="1">
    <source>
        <dbReference type="SAM" id="Phobius"/>
    </source>
</evidence>
<reference evidence="2 4" key="1">
    <citation type="submission" date="2015-06" db="EMBL/GenBank/DDBJ databases">
        <title>R. anatipestifer strain HXb2 is the most virulent strain so far, and the genome sequence would help us uncover the pathogenesis.</title>
        <authorList>
            <person name="Hu Q."/>
            <person name="Qi J."/>
            <person name="Bo H."/>
            <person name="Liu G."/>
            <person name="Tao M."/>
            <person name="Ding Y."/>
            <person name="Xue Y."/>
        </authorList>
    </citation>
    <scope>NUCLEOTIDE SEQUENCE [LARGE SCALE GENOMIC DNA]</scope>
    <source>
        <strain evidence="2 4">HXb2</strain>
    </source>
</reference>
<feature type="transmembrane region" description="Helical" evidence="1">
    <location>
        <begin position="16"/>
        <end position="34"/>
    </location>
</feature>
<evidence type="ECO:0000313" key="4">
    <source>
        <dbReference type="Proteomes" id="UP000189883"/>
    </source>
</evidence>
<dbReference type="EMBL" id="CP011859">
    <property type="protein sequence ID" value="AQY22746.1"/>
    <property type="molecule type" value="Genomic_DNA"/>
</dbReference>
<keyword evidence="1" id="KW-0472">Membrane</keyword>
<evidence type="ECO:0000313" key="3">
    <source>
        <dbReference type="EMBL" id="MCW0523283.1"/>
    </source>
</evidence>
<dbReference type="EMBL" id="JAOZYT010000011">
    <property type="protein sequence ID" value="MCW0523283.1"/>
    <property type="molecule type" value="Genomic_DNA"/>
</dbReference>
<gene>
    <name evidence="2" type="ORF">AB406_1804</name>
    <name evidence="3" type="ORF">OKE68_02985</name>
</gene>
<proteinExistence type="predicted"/>
<keyword evidence="1" id="KW-1133">Transmembrane helix</keyword>
<dbReference type="OrthoDB" id="827641at2"/>
<sequence>MEKKSIIKMNNFRNKIFLKFLWGILGVYFMNISIDTPDDDRYYFSETSNYNDMESIIEVIVEKVFKYENAIEESEEYDLDNYTKKSKYNWFFGLFSPCKSVQMVEIYFSKYICIVGVSKLLNGFSQFDVPPPKI</sequence>
<reference evidence="3" key="2">
    <citation type="submission" date="2022-10" db="EMBL/GenBank/DDBJ databases">
        <title>Sifting through the core-genome to identify putative cross-protective antigens against Riemerella anatipestifer.</title>
        <authorList>
            <person name="Zheng X."/>
            <person name="Zhang W."/>
        </authorList>
    </citation>
    <scope>NUCLEOTIDE SEQUENCE</scope>
    <source>
        <strain evidence="3">ZWRA178</strain>
    </source>
</reference>
<keyword evidence="1" id="KW-0812">Transmembrane</keyword>